<dbReference type="RefSeq" id="WP_320379522.1">
    <property type="nucleotide sequence ID" value="NZ_JAWDIQ010000001.1"/>
</dbReference>
<gene>
    <name evidence="1" type="ORF">RWD45_09975</name>
</gene>
<dbReference type="EMBL" id="JAWDIQ010000001">
    <property type="protein sequence ID" value="MDY0408816.1"/>
    <property type="molecule type" value="Genomic_DNA"/>
</dbReference>
<dbReference type="Proteomes" id="UP001275315">
    <property type="component" value="Unassembled WGS sequence"/>
</dbReference>
<evidence type="ECO:0000313" key="2">
    <source>
        <dbReference type="Proteomes" id="UP001275315"/>
    </source>
</evidence>
<proteinExistence type="predicted"/>
<keyword evidence="2" id="KW-1185">Reference proteome</keyword>
<sequence>MLLRAGITGFQPTISIGESGFKTVCYSSFGSNGVDIVEGLGSMKNFYECIIKLKNKRVHVLLNSHYPFVAFTSSREADEHNLPFINDIELSKTFNQYYKVLCLEQLNEPLKYTQQGKNIIIKNENTLHQDELKQLTYWKPKTVGEIVFNYWD</sequence>
<protein>
    <submittedName>
        <fullName evidence="1">Uncharacterized protein</fullName>
    </submittedName>
</protein>
<accession>A0ABU5CR13</accession>
<evidence type="ECO:0000313" key="1">
    <source>
        <dbReference type="EMBL" id="MDY0408816.1"/>
    </source>
</evidence>
<name>A0ABU5CR13_9BACI</name>
<organism evidence="1 2">
    <name type="scientific">Paracerasibacillus soli</name>
    <dbReference type="NCBI Taxonomy" id="480284"/>
    <lineage>
        <taxon>Bacteria</taxon>
        <taxon>Bacillati</taxon>
        <taxon>Bacillota</taxon>
        <taxon>Bacilli</taxon>
        <taxon>Bacillales</taxon>
        <taxon>Bacillaceae</taxon>
        <taxon>Paracerasibacillus</taxon>
    </lineage>
</organism>
<reference evidence="1 2" key="1">
    <citation type="submission" date="2023-10" db="EMBL/GenBank/DDBJ databases">
        <title>Virgibacillus soli CC-YMP-6 genome.</title>
        <authorList>
            <person name="Miliotis G."/>
            <person name="Sengupta P."/>
            <person name="Hameed A."/>
            <person name="Chuvochina M."/>
            <person name="Mcdonagh F."/>
            <person name="Simpson A.C."/>
            <person name="Singh N.K."/>
            <person name="Rekha P.D."/>
            <person name="Raman K."/>
            <person name="Hugenholtz P."/>
            <person name="Venkateswaran K."/>
        </authorList>
    </citation>
    <scope>NUCLEOTIDE SEQUENCE [LARGE SCALE GENOMIC DNA]</scope>
    <source>
        <strain evidence="1 2">CC-YMP-6</strain>
    </source>
</reference>
<comment type="caution">
    <text evidence="1">The sequence shown here is derived from an EMBL/GenBank/DDBJ whole genome shotgun (WGS) entry which is preliminary data.</text>
</comment>